<dbReference type="Proteomes" id="UP000321085">
    <property type="component" value="Unassembled WGS sequence"/>
</dbReference>
<name>A0A512C2F2_9HYPH</name>
<proteinExistence type="predicted"/>
<sequence>MFLVLASLDWNAPEAVVACLKNIPSDENLPSDDPFSTISRALTTCRRVRDVLHTLYGPVDGLLGALKRLGDEPLPKDSYRTLIRLLIEPEHRARTKVLRQMSRITANHLTTLMSLEKPFILKELVERLRPKDVSQFWLAIALIHQLVPEATTEDLVASLTSLQPGVGLNRWVQKQVSRATRFPVTLSGLDKTFTPLTSAEAIRAKALQYQNCLRTELGEVALSRKYFLEYRPAPAIIELVALSEGRWACLDGIYGPKNASLDPGTKRIIRRKLQASGVLVHARHAEASRWNSVARLLSIYDHDDPILEGDFDLTELVGTG</sequence>
<evidence type="ECO:0000313" key="1">
    <source>
        <dbReference type="EMBL" id="GEO18369.1"/>
    </source>
</evidence>
<keyword evidence="2" id="KW-1185">Reference proteome</keyword>
<reference evidence="1 2" key="1">
    <citation type="submission" date="2019-07" db="EMBL/GenBank/DDBJ databases">
        <title>Whole genome shotgun sequence of Microvirga aerophila NBRC 106136.</title>
        <authorList>
            <person name="Hosoyama A."/>
            <person name="Uohara A."/>
            <person name="Ohji S."/>
            <person name="Ichikawa N."/>
        </authorList>
    </citation>
    <scope>NUCLEOTIDE SEQUENCE [LARGE SCALE GENOMIC DNA]</scope>
    <source>
        <strain evidence="1 2">NBRC 106136</strain>
    </source>
</reference>
<protein>
    <submittedName>
        <fullName evidence="1">Uncharacterized protein</fullName>
    </submittedName>
</protein>
<evidence type="ECO:0000313" key="2">
    <source>
        <dbReference type="Proteomes" id="UP000321085"/>
    </source>
</evidence>
<gene>
    <name evidence="1" type="ORF">MAE02_60650</name>
</gene>
<organism evidence="1 2">
    <name type="scientific">Microvirga aerophila</name>
    <dbReference type="NCBI Taxonomy" id="670291"/>
    <lineage>
        <taxon>Bacteria</taxon>
        <taxon>Pseudomonadati</taxon>
        <taxon>Pseudomonadota</taxon>
        <taxon>Alphaproteobacteria</taxon>
        <taxon>Hyphomicrobiales</taxon>
        <taxon>Methylobacteriaceae</taxon>
        <taxon>Microvirga</taxon>
    </lineage>
</organism>
<dbReference type="AlphaFoldDB" id="A0A512C2F2"/>
<accession>A0A512C2F2</accession>
<dbReference type="EMBL" id="BJYU01000185">
    <property type="protein sequence ID" value="GEO18369.1"/>
    <property type="molecule type" value="Genomic_DNA"/>
</dbReference>
<comment type="caution">
    <text evidence="1">The sequence shown here is derived from an EMBL/GenBank/DDBJ whole genome shotgun (WGS) entry which is preliminary data.</text>
</comment>